<gene>
    <name evidence="3" type="ORF">GXW71_25805</name>
</gene>
<organism evidence="3 4">
    <name type="scientific">Plastoroseomonas hellenica</name>
    <dbReference type="NCBI Taxonomy" id="2687306"/>
    <lineage>
        <taxon>Bacteria</taxon>
        <taxon>Pseudomonadati</taxon>
        <taxon>Pseudomonadota</taxon>
        <taxon>Alphaproteobacteria</taxon>
        <taxon>Acetobacterales</taxon>
        <taxon>Acetobacteraceae</taxon>
        <taxon>Plastoroseomonas</taxon>
    </lineage>
</organism>
<evidence type="ECO:0000313" key="3">
    <source>
        <dbReference type="EMBL" id="MBR0667798.1"/>
    </source>
</evidence>
<dbReference type="Gene3D" id="3.40.640.10">
    <property type="entry name" value="Type I PLP-dependent aspartate aminotransferase-like (Major domain)"/>
    <property type="match status" value="1"/>
</dbReference>
<dbReference type="InterPro" id="IPR000192">
    <property type="entry name" value="Aminotrans_V_dom"/>
</dbReference>
<dbReference type="Gene3D" id="3.90.1150.10">
    <property type="entry name" value="Aspartate Aminotransferase, domain 1"/>
    <property type="match status" value="1"/>
</dbReference>
<dbReference type="InterPro" id="IPR015422">
    <property type="entry name" value="PyrdxlP-dep_Trfase_small"/>
</dbReference>
<keyword evidence="3" id="KW-0032">Aminotransferase</keyword>
<evidence type="ECO:0000259" key="2">
    <source>
        <dbReference type="Pfam" id="PF00266"/>
    </source>
</evidence>
<accession>A0ABS5F5I0</accession>
<dbReference type="RefSeq" id="WP_211855573.1">
    <property type="nucleotide sequence ID" value="NZ_JAAGBB010000041.1"/>
</dbReference>
<dbReference type="SUPFAM" id="SSF53383">
    <property type="entry name" value="PLP-dependent transferases"/>
    <property type="match status" value="1"/>
</dbReference>
<dbReference type="EMBL" id="JAAGBB010000041">
    <property type="protein sequence ID" value="MBR0667798.1"/>
    <property type="molecule type" value="Genomic_DNA"/>
</dbReference>
<dbReference type="Pfam" id="PF00266">
    <property type="entry name" value="Aminotran_5"/>
    <property type="match status" value="1"/>
</dbReference>
<feature type="domain" description="Aminotransferase class V" evidence="2">
    <location>
        <begin position="54"/>
        <end position="375"/>
    </location>
</feature>
<dbReference type="PANTHER" id="PTHR43586">
    <property type="entry name" value="CYSTEINE DESULFURASE"/>
    <property type="match status" value="1"/>
</dbReference>
<evidence type="ECO:0000256" key="1">
    <source>
        <dbReference type="ARBA" id="ARBA00022898"/>
    </source>
</evidence>
<reference evidence="4" key="1">
    <citation type="journal article" date="2021" name="Syst. Appl. Microbiol.">
        <title>Roseomonas hellenica sp. nov., isolated from roots of wild-growing Alkanna tinctoria.</title>
        <authorList>
            <person name="Rat A."/>
            <person name="Naranjo H.D."/>
            <person name="Lebbe L."/>
            <person name="Cnockaert M."/>
            <person name="Krigas N."/>
            <person name="Grigoriadou K."/>
            <person name="Maloupa E."/>
            <person name="Willems A."/>
        </authorList>
    </citation>
    <scope>NUCLEOTIDE SEQUENCE [LARGE SCALE GENOMIC DNA]</scope>
    <source>
        <strain evidence="4">LMG 31523</strain>
    </source>
</reference>
<dbReference type="PANTHER" id="PTHR43586:SF15">
    <property type="entry name" value="BLR3095 PROTEIN"/>
    <property type="match status" value="1"/>
</dbReference>
<comment type="caution">
    <text evidence="3">The sequence shown here is derived from an EMBL/GenBank/DDBJ whole genome shotgun (WGS) entry which is preliminary data.</text>
</comment>
<keyword evidence="1" id="KW-0663">Pyridoxal phosphate</keyword>
<evidence type="ECO:0000313" key="4">
    <source>
        <dbReference type="Proteomes" id="UP001196870"/>
    </source>
</evidence>
<dbReference type="InterPro" id="IPR015421">
    <property type="entry name" value="PyrdxlP-dep_Trfase_major"/>
</dbReference>
<proteinExistence type="predicted"/>
<keyword evidence="4" id="KW-1185">Reference proteome</keyword>
<sequence length="388" mass="41308">MTTADAWDGLRALFDIPSGITYLDAAFMTPIPRPVREAGEIGVATKAAPWLASRATFYEDVERLRDAAAALIGASAEDIAITAATSYGIATAAQNLPLTAGEAVLTMEGEHNSQVFAWMELAKRSGATHEELPRPEDGDWTRALLARIADGGKPRIAILALTAVHWTDGAALDLVAIGEAARGHGAALVLDGTQSVGVRPIDVRAVRPDFLAFAPYKWLLGPYGIGLLYAAPHRQAGRPLEEHTFSRVGADTLTNHYGRERRFMPGARRYDMGQRANLVTVPMAIAALRLVAALGPERIEAHLAPLSRRLAEGAAALGFAAPRRHAAHLLGLLMPGVDGGTLVAPLRERGVFVSAREGALRIGIHVYNDMADIERALAALGAVSRPSR</sequence>
<dbReference type="InterPro" id="IPR015424">
    <property type="entry name" value="PyrdxlP-dep_Trfase"/>
</dbReference>
<name>A0ABS5F5I0_9PROT</name>
<keyword evidence="3" id="KW-0808">Transferase</keyword>
<dbReference type="Proteomes" id="UP001196870">
    <property type="component" value="Unassembled WGS sequence"/>
</dbReference>
<protein>
    <submittedName>
        <fullName evidence="3">Aminotransferase class V-fold PLP-dependent enzyme</fullName>
    </submittedName>
</protein>
<dbReference type="GO" id="GO:0008483">
    <property type="term" value="F:transaminase activity"/>
    <property type="evidence" value="ECO:0007669"/>
    <property type="project" value="UniProtKB-KW"/>
</dbReference>